<protein>
    <submittedName>
        <fullName evidence="2">Uncharacterized protein</fullName>
    </submittedName>
</protein>
<organism evidence="2 3">
    <name type="scientific">Colletotrichum scovillei</name>
    <dbReference type="NCBI Taxonomy" id="1209932"/>
    <lineage>
        <taxon>Eukaryota</taxon>
        <taxon>Fungi</taxon>
        <taxon>Dikarya</taxon>
        <taxon>Ascomycota</taxon>
        <taxon>Pezizomycotina</taxon>
        <taxon>Sordariomycetes</taxon>
        <taxon>Hypocreomycetidae</taxon>
        <taxon>Glomerellales</taxon>
        <taxon>Glomerellaceae</taxon>
        <taxon>Colletotrichum</taxon>
        <taxon>Colletotrichum acutatum species complex</taxon>
    </lineage>
</organism>
<reference evidence="2" key="1">
    <citation type="submission" date="2021-05" db="EMBL/GenBank/DDBJ databases">
        <title>Comparative genomics of three Colletotrichum scovillei strains and genetic complementation revealed genes involved fungal growth and virulence on chili pepper.</title>
        <authorList>
            <person name="Hsieh D.-K."/>
            <person name="Chuang S.-C."/>
            <person name="Chen C.-Y."/>
            <person name="Chao Y.-T."/>
            <person name="Lu M.-Y.J."/>
            <person name="Lee M.-H."/>
            <person name="Shih M.-C."/>
        </authorList>
    </citation>
    <scope>NUCLEOTIDE SEQUENCE</scope>
    <source>
        <strain evidence="2">Coll-153</strain>
    </source>
</reference>
<evidence type="ECO:0000313" key="3">
    <source>
        <dbReference type="Proteomes" id="UP000699042"/>
    </source>
</evidence>
<accession>A0A9P7RJ50</accession>
<comment type="caution">
    <text evidence="2">The sequence shown here is derived from an EMBL/GenBank/DDBJ whole genome shotgun (WGS) entry which is preliminary data.</text>
</comment>
<dbReference type="AlphaFoldDB" id="A0A9P7RJ50"/>
<name>A0A9P7RJ50_9PEZI</name>
<keyword evidence="3" id="KW-1185">Reference proteome</keyword>
<feature type="region of interest" description="Disordered" evidence="1">
    <location>
        <begin position="1"/>
        <end position="36"/>
    </location>
</feature>
<proteinExistence type="predicted"/>
<feature type="compositionally biased region" description="Polar residues" evidence="1">
    <location>
        <begin position="1"/>
        <end position="10"/>
    </location>
</feature>
<feature type="compositionally biased region" description="Basic and acidic residues" evidence="1">
    <location>
        <begin position="12"/>
        <end position="22"/>
    </location>
</feature>
<evidence type="ECO:0000313" key="2">
    <source>
        <dbReference type="EMBL" id="KAG7057887.1"/>
    </source>
</evidence>
<sequence>MTDQTPSASRQGKLEANHKDPDCLNGLAGRPGPSGR</sequence>
<dbReference type="EMBL" id="JAESDN010000001">
    <property type="protein sequence ID" value="KAG7057887.1"/>
    <property type="molecule type" value="Genomic_DNA"/>
</dbReference>
<gene>
    <name evidence="2" type="ORF">JMJ77_005269</name>
</gene>
<dbReference type="Proteomes" id="UP000699042">
    <property type="component" value="Unassembled WGS sequence"/>
</dbReference>
<evidence type="ECO:0000256" key="1">
    <source>
        <dbReference type="SAM" id="MobiDB-lite"/>
    </source>
</evidence>